<evidence type="ECO:0008006" key="4">
    <source>
        <dbReference type="Google" id="ProtNLM"/>
    </source>
</evidence>
<sequence length="50" mass="5079">MMVMYGPKGPPTGGGLALTGVALQSWLLAGLGLVILGAAMVLLVLQKRSQ</sequence>
<evidence type="ECO:0000313" key="3">
    <source>
        <dbReference type="Proteomes" id="UP000646749"/>
    </source>
</evidence>
<comment type="caution">
    <text evidence="2">The sequence shown here is derived from an EMBL/GenBank/DDBJ whole genome shotgun (WGS) entry which is preliminary data.</text>
</comment>
<organism evidence="2 3">
    <name type="scientific">Plantactinospora endophytica</name>
    <dbReference type="NCBI Taxonomy" id="673535"/>
    <lineage>
        <taxon>Bacteria</taxon>
        <taxon>Bacillati</taxon>
        <taxon>Actinomycetota</taxon>
        <taxon>Actinomycetes</taxon>
        <taxon>Micromonosporales</taxon>
        <taxon>Micromonosporaceae</taxon>
        <taxon>Plantactinospora</taxon>
    </lineage>
</organism>
<reference evidence="2 3" key="1">
    <citation type="submission" date="2021-01" db="EMBL/GenBank/DDBJ databases">
        <title>Whole genome shotgun sequence of Plantactinospora endophytica NBRC 110450.</title>
        <authorList>
            <person name="Komaki H."/>
            <person name="Tamura T."/>
        </authorList>
    </citation>
    <scope>NUCLEOTIDE SEQUENCE [LARGE SCALE GENOMIC DNA]</scope>
    <source>
        <strain evidence="2 3">NBRC 110450</strain>
    </source>
</reference>
<accession>A0ABQ4E2F2</accession>
<evidence type="ECO:0000313" key="2">
    <source>
        <dbReference type="EMBL" id="GIG88501.1"/>
    </source>
</evidence>
<keyword evidence="1" id="KW-0472">Membrane</keyword>
<keyword evidence="1" id="KW-1133">Transmembrane helix</keyword>
<protein>
    <recommendedName>
        <fullName evidence="4">Peptidase</fullName>
    </recommendedName>
</protein>
<proteinExistence type="predicted"/>
<feature type="transmembrane region" description="Helical" evidence="1">
    <location>
        <begin position="26"/>
        <end position="45"/>
    </location>
</feature>
<keyword evidence="3" id="KW-1185">Reference proteome</keyword>
<dbReference type="Proteomes" id="UP000646749">
    <property type="component" value="Unassembled WGS sequence"/>
</dbReference>
<evidence type="ECO:0000256" key="1">
    <source>
        <dbReference type="SAM" id="Phobius"/>
    </source>
</evidence>
<name>A0ABQ4E2F2_9ACTN</name>
<keyword evidence="1" id="KW-0812">Transmembrane</keyword>
<gene>
    <name evidence="2" type="ORF">Pen02_34370</name>
</gene>
<dbReference type="EMBL" id="BONW01000016">
    <property type="protein sequence ID" value="GIG88501.1"/>
    <property type="molecule type" value="Genomic_DNA"/>
</dbReference>